<dbReference type="PRINTS" id="PR01607">
    <property type="entry name" value="APYRASEFAMLY"/>
</dbReference>
<evidence type="ECO:0000256" key="1">
    <source>
        <dbReference type="ARBA" id="ARBA00000527"/>
    </source>
</evidence>
<dbReference type="AlphaFoldDB" id="A0AAW9K0N5"/>
<dbReference type="EC" id="3.1.3.5" evidence="14"/>
<dbReference type="GO" id="GO:0046872">
    <property type="term" value="F:metal ion binding"/>
    <property type="evidence" value="ECO:0007669"/>
    <property type="project" value="UniProtKB-KW"/>
</dbReference>
<dbReference type="Gene3D" id="3.90.780.10">
    <property type="entry name" value="5'-Nucleotidase, C-terminal domain"/>
    <property type="match status" value="1"/>
</dbReference>
<evidence type="ECO:0000256" key="8">
    <source>
        <dbReference type="ARBA" id="ARBA00022741"/>
    </source>
</evidence>
<dbReference type="InterPro" id="IPR008334">
    <property type="entry name" value="5'-Nucleotdase_C"/>
</dbReference>
<comment type="subcellular location">
    <subcellularLocation>
        <location evidence="4">Cell envelope</location>
    </subcellularLocation>
</comment>
<evidence type="ECO:0000256" key="2">
    <source>
        <dbReference type="ARBA" id="ARBA00001730"/>
    </source>
</evidence>
<dbReference type="PANTHER" id="PTHR11575:SF6">
    <property type="entry name" value="2',3'-CYCLIC-NUCLEOTIDE 2'-PHOSPHODIESTERASE_3'-NUCLEOTIDASE"/>
    <property type="match status" value="1"/>
</dbReference>
<dbReference type="InterPro" id="IPR006146">
    <property type="entry name" value="5'-Nucleotdase_CS"/>
</dbReference>
<comment type="catalytic activity">
    <reaction evidence="2">
        <text>a nucleoside 2',3'-cyclic phosphate + H2O = a nucleoside 3'-phosphate + H(+)</text>
        <dbReference type="Rhea" id="RHEA:19621"/>
        <dbReference type="ChEBI" id="CHEBI:15377"/>
        <dbReference type="ChEBI" id="CHEBI:15378"/>
        <dbReference type="ChEBI" id="CHEBI:66949"/>
        <dbReference type="ChEBI" id="CHEBI:66954"/>
        <dbReference type="EC" id="3.1.4.16"/>
    </reaction>
</comment>
<evidence type="ECO:0000256" key="5">
    <source>
        <dbReference type="ARBA" id="ARBA00006654"/>
    </source>
</evidence>
<sequence length="520" mass="57499">MELTILATSDLHGYILPSNFGSRQQDLPFGVAKVATILKEEQKKAQGPVILIENGDFIQGSPLSYYIAKRRKTEDPTDLMATLNAIGYDVGLLGNHEFNYGTDYLKKAIQAVNYPVICANILNEAGKPAFGNAYEVIEKEGVKIAILGLTTQYIPNWEHPDHIKGLTFKSIVETAKEYVPKLRQLADVVIVSYHGGFEKDLETGKPTEVLTGENEAYQLLMEVSGIDALITGHQHRVIATQINGVPVIQPGFRGEYVGEIKLDLEKNATGFKVKTGEASLITTGEALPDETIMKQIASISEEVEDWLDQPLGKVSGDMTIKDSNQARMVEHPYVEFIQKVQMAATGTDISGTALFNNEGKGFGEIITMRDVVTNYIYPNTLAVLNVSGADLKAALERSAAFFQVEKDGSIGINPEFINPKPQYYNYDMYEGVDYTINVKNPIGQRIEKLMYHGQPVRPTDSLEVTANQYRAVGGGDYGMYDASKIIREVQTDMTELIADYLVEHPVIEATTNQNFHVIID</sequence>
<evidence type="ECO:0000259" key="12">
    <source>
        <dbReference type="Pfam" id="PF00149"/>
    </source>
</evidence>
<comment type="catalytic activity">
    <reaction evidence="1">
        <text>a ribonucleoside 3'-phosphate + H2O = a ribonucleoside + phosphate</text>
        <dbReference type="Rhea" id="RHEA:10144"/>
        <dbReference type="ChEBI" id="CHEBI:13197"/>
        <dbReference type="ChEBI" id="CHEBI:15377"/>
        <dbReference type="ChEBI" id="CHEBI:18254"/>
        <dbReference type="ChEBI" id="CHEBI:43474"/>
        <dbReference type="EC" id="3.1.3.6"/>
    </reaction>
</comment>
<dbReference type="PANTHER" id="PTHR11575">
    <property type="entry name" value="5'-NUCLEOTIDASE-RELATED"/>
    <property type="match status" value="1"/>
</dbReference>
<comment type="similarity">
    <text evidence="5 11">Belongs to the 5'-nucleotidase family.</text>
</comment>
<dbReference type="CDD" id="cd07410">
    <property type="entry name" value="MPP_CpdB_N"/>
    <property type="match status" value="1"/>
</dbReference>
<dbReference type="InterPro" id="IPR036907">
    <property type="entry name" value="5'-Nucleotdase_C_sf"/>
</dbReference>
<evidence type="ECO:0000256" key="7">
    <source>
        <dbReference type="ARBA" id="ARBA00022729"/>
    </source>
</evidence>
<dbReference type="GO" id="GO:0008663">
    <property type="term" value="F:2',3'-cyclic-nucleotide 2'-phosphodiesterase activity"/>
    <property type="evidence" value="ECO:0007669"/>
    <property type="project" value="UniProtKB-EC"/>
</dbReference>
<dbReference type="InterPro" id="IPR004843">
    <property type="entry name" value="Calcineurin-like_PHP"/>
</dbReference>
<keyword evidence="9 11" id="KW-0378">Hydrolase</keyword>
<gene>
    <name evidence="14" type="ORF">RAK27_07115</name>
</gene>
<organism evidence="14 15">
    <name type="scientific">Carnobacterium maltaromaticum</name>
    <name type="common">Carnobacterium piscicola</name>
    <dbReference type="NCBI Taxonomy" id="2751"/>
    <lineage>
        <taxon>Bacteria</taxon>
        <taxon>Bacillati</taxon>
        <taxon>Bacillota</taxon>
        <taxon>Bacilli</taxon>
        <taxon>Lactobacillales</taxon>
        <taxon>Carnobacteriaceae</taxon>
        <taxon>Carnobacterium</taxon>
    </lineage>
</organism>
<dbReference type="Pfam" id="PF00149">
    <property type="entry name" value="Metallophos"/>
    <property type="match status" value="1"/>
</dbReference>
<dbReference type="InterPro" id="IPR006179">
    <property type="entry name" value="5_nucleotidase/apyrase"/>
</dbReference>
<evidence type="ECO:0000256" key="11">
    <source>
        <dbReference type="RuleBase" id="RU362119"/>
    </source>
</evidence>
<feature type="domain" description="Calcineurin-like phosphoesterase" evidence="12">
    <location>
        <begin position="4"/>
        <end position="236"/>
    </location>
</feature>
<evidence type="ECO:0000256" key="10">
    <source>
        <dbReference type="ARBA" id="ARBA00023268"/>
    </source>
</evidence>
<dbReference type="GO" id="GO:0008254">
    <property type="term" value="F:3'-nucleotidase activity"/>
    <property type="evidence" value="ECO:0007669"/>
    <property type="project" value="UniProtKB-EC"/>
</dbReference>
<name>A0AAW9K0N5_CARML</name>
<reference evidence="14" key="1">
    <citation type="submission" date="2023-08" db="EMBL/GenBank/DDBJ databases">
        <title>Genomic characterization of piscicolin 126 produced by Carnobacterium maltaromaticum CM22 strain isolated from salmon (Salmo salar).</title>
        <authorList>
            <person name="Gonzalez-Gragera E."/>
            <person name="Garcia-Lopez J.D."/>
            <person name="Teso-Perez C."/>
            <person name="Gimenez-Hernandez I."/>
            <person name="Peralta-Sanchez J.M."/>
            <person name="Valdivia E."/>
            <person name="Montalban-Lopez M."/>
            <person name="Martin-Platero A.M."/>
            <person name="Banos A."/>
            <person name="Martinez-Bueno M."/>
        </authorList>
    </citation>
    <scope>NUCLEOTIDE SEQUENCE</scope>
    <source>
        <strain evidence="14">CM22</strain>
    </source>
</reference>
<dbReference type="InterPro" id="IPR041827">
    <property type="entry name" value="CpdB_N"/>
</dbReference>
<dbReference type="Proteomes" id="UP001290462">
    <property type="component" value="Unassembled WGS sequence"/>
</dbReference>
<keyword evidence="7" id="KW-0732">Signal</keyword>
<dbReference type="Gene3D" id="3.60.21.10">
    <property type="match status" value="1"/>
</dbReference>
<evidence type="ECO:0000256" key="6">
    <source>
        <dbReference type="ARBA" id="ARBA00022723"/>
    </source>
</evidence>
<dbReference type="InterPro" id="IPR029052">
    <property type="entry name" value="Metallo-depent_PP-like"/>
</dbReference>
<dbReference type="GO" id="GO:0009166">
    <property type="term" value="P:nucleotide catabolic process"/>
    <property type="evidence" value="ECO:0007669"/>
    <property type="project" value="InterPro"/>
</dbReference>
<evidence type="ECO:0000313" key="15">
    <source>
        <dbReference type="Proteomes" id="UP001290462"/>
    </source>
</evidence>
<dbReference type="RefSeq" id="WP_201734451.1">
    <property type="nucleotide sequence ID" value="NZ_CAJGUS010000052.1"/>
</dbReference>
<dbReference type="Pfam" id="PF02872">
    <property type="entry name" value="5_nucleotid_C"/>
    <property type="match status" value="1"/>
</dbReference>
<keyword evidence="8 11" id="KW-0547">Nucleotide-binding</keyword>
<protein>
    <submittedName>
        <fullName evidence="14">Bifunctional metallophosphatase/5'-nucleotidase</fullName>
        <ecNumber evidence="14">3.1.-.-</ecNumber>
        <ecNumber evidence="14">3.1.3.5</ecNumber>
    </submittedName>
</protein>
<accession>A0AAW9K0N5</accession>
<comment type="cofactor">
    <cofactor evidence="3">
        <name>a divalent metal cation</name>
        <dbReference type="ChEBI" id="CHEBI:60240"/>
    </cofactor>
</comment>
<dbReference type="SUPFAM" id="SSF56300">
    <property type="entry name" value="Metallo-dependent phosphatases"/>
    <property type="match status" value="1"/>
</dbReference>
<evidence type="ECO:0000313" key="14">
    <source>
        <dbReference type="EMBL" id="MDZ5758431.1"/>
    </source>
</evidence>
<keyword evidence="10" id="KW-0511">Multifunctional enzyme</keyword>
<dbReference type="SUPFAM" id="SSF55816">
    <property type="entry name" value="5'-nucleotidase (syn. UDP-sugar hydrolase), C-terminal domain"/>
    <property type="match status" value="1"/>
</dbReference>
<evidence type="ECO:0000256" key="4">
    <source>
        <dbReference type="ARBA" id="ARBA00004196"/>
    </source>
</evidence>
<dbReference type="PROSITE" id="PS00786">
    <property type="entry name" value="5_NUCLEOTIDASE_2"/>
    <property type="match status" value="1"/>
</dbReference>
<proteinExistence type="inferred from homology"/>
<dbReference type="GO" id="GO:0030288">
    <property type="term" value="C:outer membrane-bounded periplasmic space"/>
    <property type="evidence" value="ECO:0007669"/>
    <property type="project" value="TreeGrafter"/>
</dbReference>
<dbReference type="GO" id="GO:0000166">
    <property type="term" value="F:nucleotide binding"/>
    <property type="evidence" value="ECO:0007669"/>
    <property type="project" value="UniProtKB-KW"/>
</dbReference>
<feature type="domain" description="5'-Nucleotidase C-terminal" evidence="13">
    <location>
        <begin position="323"/>
        <end position="480"/>
    </location>
</feature>
<dbReference type="GO" id="GO:0008253">
    <property type="term" value="F:5'-nucleotidase activity"/>
    <property type="evidence" value="ECO:0007669"/>
    <property type="project" value="UniProtKB-EC"/>
</dbReference>
<comment type="caution">
    <text evidence="14">The sequence shown here is derived from an EMBL/GenBank/DDBJ whole genome shotgun (WGS) entry which is preliminary data.</text>
</comment>
<dbReference type="EC" id="3.1.-.-" evidence="14"/>
<dbReference type="PROSITE" id="PS00785">
    <property type="entry name" value="5_NUCLEOTIDASE_1"/>
    <property type="match status" value="1"/>
</dbReference>
<keyword evidence="6" id="KW-0479">Metal-binding</keyword>
<evidence type="ECO:0000256" key="3">
    <source>
        <dbReference type="ARBA" id="ARBA00001968"/>
    </source>
</evidence>
<dbReference type="EMBL" id="JAVBVO010000003">
    <property type="protein sequence ID" value="MDZ5758431.1"/>
    <property type="molecule type" value="Genomic_DNA"/>
</dbReference>
<evidence type="ECO:0000256" key="9">
    <source>
        <dbReference type="ARBA" id="ARBA00022801"/>
    </source>
</evidence>
<evidence type="ECO:0000259" key="13">
    <source>
        <dbReference type="Pfam" id="PF02872"/>
    </source>
</evidence>